<protein>
    <submittedName>
        <fullName evidence="1">Uncharacterized protein</fullName>
    </submittedName>
</protein>
<gene>
    <name evidence="1" type="ORF">A6M21_04505</name>
</gene>
<keyword evidence="2" id="KW-1185">Reference proteome</keyword>
<name>A0A1B7LHJ2_9FIRM</name>
<evidence type="ECO:0000313" key="1">
    <source>
        <dbReference type="EMBL" id="OAT85762.1"/>
    </source>
</evidence>
<dbReference type="EMBL" id="LYVF01000047">
    <property type="protein sequence ID" value="OAT85762.1"/>
    <property type="molecule type" value="Genomic_DNA"/>
</dbReference>
<sequence>MEAPFFFRYFPVKQLLKGKILPACTGKSFALSRENRMDFIFTGNGRCILYSLPRPALPVYKYGAKIYKIKNIFNLGGL</sequence>
<proteinExistence type="predicted"/>
<organism evidence="1 2">
    <name type="scientific">Desulfotomaculum copahuensis</name>
    <dbReference type="NCBI Taxonomy" id="1838280"/>
    <lineage>
        <taxon>Bacteria</taxon>
        <taxon>Bacillati</taxon>
        <taxon>Bacillota</taxon>
        <taxon>Clostridia</taxon>
        <taxon>Eubacteriales</taxon>
        <taxon>Desulfotomaculaceae</taxon>
        <taxon>Desulfotomaculum</taxon>
    </lineage>
</organism>
<dbReference type="AlphaFoldDB" id="A0A1B7LHJ2"/>
<dbReference type="Proteomes" id="UP000078532">
    <property type="component" value="Unassembled WGS sequence"/>
</dbReference>
<reference evidence="1 2" key="1">
    <citation type="submission" date="2016-04" db="EMBL/GenBank/DDBJ databases">
        <authorList>
            <person name="Evans L.H."/>
            <person name="Alamgir A."/>
            <person name="Owens N."/>
            <person name="Weber N.D."/>
            <person name="Virtaneva K."/>
            <person name="Barbian K."/>
            <person name="Babar A."/>
            <person name="Rosenke K."/>
        </authorList>
    </citation>
    <scope>NUCLEOTIDE SEQUENCE [LARGE SCALE GENOMIC DNA]</scope>
    <source>
        <strain evidence="1 2">LMa1</strain>
    </source>
</reference>
<accession>A0A1B7LHJ2</accession>
<evidence type="ECO:0000313" key="2">
    <source>
        <dbReference type="Proteomes" id="UP000078532"/>
    </source>
</evidence>
<comment type="caution">
    <text evidence="1">The sequence shown here is derived from an EMBL/GenBank/DDBJ whole genome shotgun (WGS) entry which is preliminary data.</text>
</comment>